<proteinExistence type="predicted"/>
<reference evidence="2" key="1">
    <citation type="submission" date="2014-11" db="EMBL/GenBank/DDBJ databases">
        <authorList>
            <person name="Amaro Gonzalez C."/>
        </authorList>
    </citation>
    <scope>NUCLEOTIDE SEQUENCE</scope>
</reference>
<organism evidence="2">
    <name type="scientific">Anguilla anguilla</name>
    <name type="common">European freshwater eel</name>
    <name type="synonym">Muraena anguilla</name>
    <dbReference type="NCBI Taxonomy" id="7936"/>
    <lineage>
        <taxon>Eukaryota</taxon>
        <taxon>Metazoa</taxon>
        <taxon>Chordata</taxon>
        <taxon>Craniata</taxon>
        <taxon>Vertebrata</taxon>
        <taxon>Euteleostomi</taxon>
        <taxon>Actinopterygii</taxon>
        <taxon>Neopterygii</taxon>
        <taxon>Teleostei</taxon>
        <taxon>Anguilliformes</taxon>
        <taxon>Anguillidae</taxon>
        <taxon>Anguilla</taxon>
    </lineage>
</organism>
<evidence type="ECO:0000313" key="2">
    <source>
        <dbReference type="EMBL" id="JAH46337.1"/>
    </source>
</evidence>
<feature type="transmembrane region" description="Helical" evidence="1">
    <location>
        <begin position="6"/>
        <end position="23"/>
    </location>
</feature>
<dbReference type="EMBL" id="GBXM01062240">
    <property type="protein sequence ID" value="JAH46337.1"/>
    <property type="molecule type" value="Transcribed_RNA"/>
</dbReference>
<dbReference type="AlphaFoldDB" id="A0A0E9SYL0"/>
<keyword evidence="1" id="KW-1133">Transmembrane helix</keyword>
<sequence>MFSQSVDIPSGVLFLIFYLVRFTKGSLKHKSTVYISRY</sequence>
<keyword evidence="1" id="KW-0472">Membrane</keyword>
<evidence type="ECO:0000256" key="1">
    <source>
        <dbReference type="SAM" id="Phobius"/>
    </source>
</evidence>
<protein>
    <submittedName>
        <fullName evidence="2">Uncharacterized protein</fullName>
    </submittedName>
</protein>
<name>A0A0E9SYL0_ANGAN</name>
<keyword evidence="1" id="KW-0812">Transmembrane</keyword>
<accession>A0A0E9SYL0</accession>
<reference evidence="2" key="2">
    <citation type="journal article" date="2015" name="Fish Shellfish Immunol.">
        <title>Early steps in the European eel (Anguilla anguilla)-Vibrio vulnificus interaction in the gills: Role of the RtxA13 toxin.</title>
        <authorList>
            <person name="Callol A."/>
            <person name="Pajuelo D."/>
            <person name="Ebbesson L."/>
            <person name="Teles M."/>
            <person name="MacKenzie S."/>
            <person name="Amaro C."/>
        </authorList>
    </citation>
    <scope>NUCLEOTIDE SEQUENCE</scope>
</reference>